<dbReference type="InterPro" id="IPR043128">
    <property type="entry name" value="Rev_trsase/Diguanyl_cyclase"/>
</dbReference>
<protein>
    <submittedName>
        <fullName evidence="1">PREDICTED: uncharacterized protein LOC100197852</fullName>
    </submittedName>
</protein>
<dbReference type="EMBL" id="CACRXK020014326">
    <property type="protein sequence ID" value="CAB4026652.1"/>
    <property type="molecule type" value="Genomic_DNA"/>
</dbReference>
<evidence type="ECO:0000313" key="2">
    <source>
        <dbReference type="Proteomes" id="UP001152795"/>
    </source>
</evidence>
<keyword evidence="2" id="KW-1185">Reference proteome</keyword>
<dbReference type="InterPro" id="IPR036875">
    <property type="entry name" value="Znf_CCHC_sf"/>
</dbReference>
<dbReference type="OrthoDB" id="5977368at2759"/>
<name>A0A7D9L6Z3_PARCT</name>
<dbReference type="PANTHER" id="PTHR47331:SF1">
    <property type="entry name" value="GAG-LIKE PROTEIN"/>
    <property type="match status" value="1"/>
</dbReference>
<dbReference type="Pfam" id="PF03564">
    <property type="entry name" value="DUF1759"/>
    <property type="match status" value="1"/>
</dbReference>
<dbReference type="Proteomes" id="UP001152795">
    <property type="component" value="Unassembled WGS sequence"/>
</dbReference>
<dbReference type="PANTHER" id="PTHR47331">
    <property type="entry name" value="PHD-TYPE DOMAIN-CONTAINING PROTEIN"/>
    <property type="match status" value="1"/>
</dbReference>
<proteinExistence type="predicted"/>
<dbReference type="Gene3D" id="3.30.70.270">
    <property type="match status" value="1"/>
</dbReference>
<evidence type="ECO:0000313" key="1">
    <source>
        <dbReference type="EMBL" id="CAB4026652.1"/>
    </source>
</evidence>
<gene>
    <name evidence="1" type="ORF">PACLA_8A075527</name>
</gene>
<dbReference type="InterPro" id="IPR043502">
    <property type="entry name" value="DNA/RNA_pol_sf"/>
</dbReference>
<sequence>MFERGKFICCISLTLNSENYQEAIEILKGRFGNEQILISAHMESLLRISKIASRDNIKELRMLYNHVESCVRNLKSLKLDTSGYGSLLIPILKDRLPDEITMIISRKFGEEIWTLDKVMEYFNSELRAQENPLRIDHPLRKVHPLRIDLSRKNPKERGDIILLVVCLVRPIRLHACIVARRDIHHRNKRCFICLDTGHIAKNCKSHYLCRKCKTGKHHISICEHTPADPPGINREEDKNATTNDNKGFVVHANCDKSGILLQTARADILAYLQMTVCKSRLEFYLTAVVRGRIYLRRVEKVVIKTFGQAENSEVQELDVVQLKVRNKGDARFTFVEALCVPTICSPLTHQPLSSVHKLPEFAGLEFADFEHKQHQYLPVGILIGIDFYHVFMTGKVIRSKLGPVACKTRVGWVLSGRIGSSASDMHCFETHLLRASVEQSESESDISLRQELDKFWNVESIGTKTDSVVDQFENDIIHDGTRFRLNKIGVLADIKQAFLNVGIDAQHRDYLRFLWYDLQTEDEQVVTYRFLRVVFGITSSPFLLNGTIRHHLSNYLEKEREIAQRVIDDLYVDDLVSGCNKLEEGVENRINLHDIFCWTDSEVALCWVNGKEKSWEPWIENRVVAIRKVVDREKWHFVRGEVNPADIPTRLSSNLKDSFSGCWFKGPLMLWSQELEVDRVKASCGNENSLVGRVNVEVPTEVVNFSNTTEKGTPNNSRCSMGAVIDCTRYSSLKKMLLTTGYVMRFVNNLKKRVRKLDGDIVSDIVY</sequence>
<reference evidence="1" key="1">
    <citation type="submission" date="2020-04" db="EMBL/GenBank/DDBJ databases">
        <authorList>
            <person name="Alioto T."/>
            <person name="Alioto T."/>
            <person name="Gomez Garrido J."/>
        </authorList>
    </citation>
    <scope>NUCLEOTIDE SEQUENCE</scope>
    <source>
        <strain evidence="1">A484AB</strain>
    </source>
</reference>
<dbReference type="GO" id="GO:0003676">
    <property type="term" value="F:nucleic acid binding"/>
    <property type="evidence" value="ECO:0007669"/>
    <property type="project" value="InterPro"/>
</dbReference>
<dbReference type="SMART" id="SM00343">
    <property type="entry name" value="ZnF_C2HC"/>
    <property type="match status" value="1"/>
</dbReference>
<dbReference type="Gene3D" id="3.10.10.10">
    <property type="entry name" value="HIV Type 1 Reverse Transcriptase, subunit A, domain 1"/>
    <property type="match status" value="1"/>
</dbReference>
<dbReference type="PROSITE" id="PS50158">
    <property type="entry name" value="ZF_CCHC"/>
    <property type="match status" value="1"/>
</dbReference>
<dbReference type="SUPFAM" id="SSF56672">
    <property type="entry name" value="DNA/RNA polymerases"/>
    <property type="match status" value="1"/>
</dbReference>
<dbReference type="GO" id="GO:0008270">
    <property type="term" value="F:zinc ion binding"/>
    <property type="evidence" value="ECO:0007669"/>
    <property type="project" value="InterPro"/>
</dbReference>
<dbReference type="InterPro" id="IPR005312">
    <property type="entry name" value="DUF1759"/>
</dbReference>
<comment type="caution">
    <text evidence="1">The sequence shown here is derived from an EMBL/GenBank/DDBJ whole genome shotgun (WGS) entry which is preliminary data.</text>
</comment>
<dbReference type="AlphaFoldDB" id="A0A7D9L6Z3"/>
<organism evidence="1 2">
    <name type="scientific">Paramuricea clavata</name>
    <name type="common">Red gorgonian</name>
    <name type="synonym">Violescent sea-whip</name>
    <dbReference type="NCBI Taxonomy" id="317549"/>
    <lineage>
        <taxon>Eukaryota</taxon>
        <taxon>Metazoa</taxon>
        <taxon>Cnidaria</taxon>
        <taxon>Anthozoa</taxon>
        <taxon>Octocorallia</taxon>
        <taxon>Malacalcyonacea</taxon>
        <taxon>Plexauridae</taxon>
        <taxon>Paramuricea</taxon>
    </lineage>
</organism>
<dbReference type="InterPro" id="IPR001878">
    <property type="entry name" value="Znf_CCHC"/>
</dbReference>
<dbReference type="SUPFAM" id="SSF57756">
    <property type="entry name" value="Retrovirus zinc finger-like domains"/>
    <property type="match status" value="1"/>
</dbReference>
<accession>A0A7D9L6Z3</accession>